<reference evidence="1 2" key="1">
    <citation type="submission" date="2022-01" db="EMBL/GenBank/DDBJ databases">
        <authorList>
            <person name="Xiong W."/>
            <person name="Schranz E."/>
        </authorList>
    </citation>
    <scope>NUCLEOTIDE SEQUENCE [LARGE SCALE GENOMIC DNA]</scope>
</reference>
<dbReference type="EMBL" id="CAKMRJ010005634">
    <property type="protein sequence ID" value="CAH1450684.1"/>
    <property type="molecule type" value="Genomic_DNA"/>
</dbReference>
<dbReference type="AlphaFoldDB" id="A0AAU9PKT3"/>
<accession>A0AAU9PKT3</accession>
<organism evidence="1 2">
    <name type="scientific">Lactuca virosa</name>
    <dbReference type="NCBI Taxonomy" id="75947"/>
    <lineage>
        <taxon>Eukaryota</taxon>
        <taxon>Viridiplantae</taxon>
        <taxon>Streptophyta</taxon>
        <taxon>Embryophyta</taxon>
        <taxon>Tracheophyta</taxon>
        <taxon>Spermatophyta</taxon>
        <taxon>Magnoliopsida</taxon>
        <taxon>eudicotyledons</taxon>
        <taxon>Gunneridae</taxon>
        <taxon>Pentapetalae</taxon>
        <taxon>asterids</taxon>
        <taxon>campanulids</taxon>
        <taxon>Asterales</taxon>
        <taxon>Asteraceae</taxon>
        <taxon>Cichorioideae</taxon>
        <taxon>Cichorieae</taxon>
        <taxon>Lactucinae</taxon>
        <taxon>Lactuca</taxon>
    </lineage>
</organism>
<evidence type="ECO:0000313" key="2">
    <source>
        <dbReference type="Proteomes" id="UP001157418"/>
    </source>
</evidence>
<evidence type="ECO:0000313" key="1">
    <source>
        <dbReference type="EMBL" id="CAH1450684.1"/>
    </source>
</evidence>
<comment type="caution">
    <text evidence="1">The sequence shown here is derived from an EMBL/GenBank/DDBJ whole genome shotgun (WGS) entry which is preliminary data.</text>
</comment>
<protein>
    <submittedName>
        <fullName evidence="1">Uncharacterized protein</fullName>
    </submittedName>
</protein>
<gene>
    <name evidence="1" type="ORF">LVIROSA_LOCUS36096</name>
</gene>
<sequence length="124" mass="13678">MATGVEGGKQVLREQVAARKFTPGESSVLLQYTQVIHAEVKSFLETDFASYLHLGELNMEGLRLLCSDPDLEGECTKGSTSGTEPSPYPRYVIFAISLVMCGLPFVGETQTMFSSEWFLFGEQL</sequence>
<proteinExistence type="predicted"/>
<dbReference type="Proteomes" id="UP001157418">
    <property type="component" value="Unassembled WGS sequence"/>
</dbReference>
<name>A0AAU9PKT3_9ASTR</name>
<keyword evidence="2" id="KW-1185">Reference proteome</keyword>